<evidence type="ECO:0000313" key="2">
    <source>
        <dbReference type="Proteomes" id="UP001519293"/>
    </source>
</evidence>
<gene>
    <name evidence="1" type="ORF">J2Z40_003038</name>
</gene>
<proteinExistence type="predicted"/>
<dbReference type="RefSeq" id="WP_083953950.1">
    <property type="nucleotide sequence ID" value="NZ_JAGIKZ010000021.1"/>
</dbReference>
<accession>A0ABS4RIA6</accession>
<protein>
    <recommendedName>
        <fullName evidence="3">STAS domain-containing protein</fullName>
    </recommendedName>
</protein>
<dbReference type="Proteomes" id="UP001519293">
    <property type="component" value="Unassembled WGS sequence"/>
</dbReference>
<dbReference type="EMBL" id="JAGIKZ010000021">
    <property type="protein sequence ID" value="MBP2242464.1"/>
    <property type="molecule type" value="Genomic_DNA"/>
</dbReference>
<reference evidence="1 2" key="1">
    <citation type="submission" date="2021-03" db="EMBL/GenBank/DDBJ databases">
        <title>Genomic Encyclopedia of Type Strains, Phase IV (KMG-IV): sequencing the most valuable type-strain genomes for metagenomic binning, comparative biology and taxonomic classification.</title>
        <authorList>
            <person name="Goeker M."/>
        </authorList>
    </citation>
    <scope>NUCLEOTIDE SEQUENCE [LARGE SCALE GENOMIC DNA]</scope>
    <source>
        <strain evidence="1 2">DSM 26675</strain>
    </source>
</reference>
<evidence type="ECO:0000313" key="1">
    <source>
        <dbReference type="EMBL" id="MBP2242464.1"/>
    </source>
</evidence>
<evidence type="ECO:0008006" key="3">
    <source>
        <dbReference type="Google" id="ProtNLM"/>
    </source>
</evidence>
<organism evidence="1 2">
    <name type="scientific">Cytobacillus eiseniae</name>
    <dbReference type="NCBI Taxonomy" id="762947"/>
    <lineage>
        <taxon>Bacteria</taxon>
        <taxon>Bacillati</taxon>
        <taxon>Bacillota</taxon>
        <taxon>Bacilli</taxon>
        <taxon>Bacillales</taxon>
        <taxon>Bacillaceae</taxon>
        <taxon>Cytobacillus</taxon>
    </lineage>
</organism>
<comment type="caution">
    <text evidence="1">The sequence shown here is derived from an EMBL/GenBank/DDBJ whole genome shotgun (WGS) entry which is preliminary data.</text>
</comment>
<sequence length="116" mass="13022">MAKAGSFSIKVNHGAKSMDMVIVGTFTPEQVQEFVQDYTTKAKSVKAEEFVLNVDSTDMDVLTQEMIPSMENSIRLYQSSGFNKLNIKIKKSAILKMQLNRILKNANFTNAEIVEI</sequence>
<keyword evidence="2" id="KW-1185">Reference proteome</keyword>
<name>A0ABS4RIA6_9BACI</name>